<evidence type="ECO:0000256" key="9">
    <source>
        <dbReference type="ARBA" id="ARBA00023049"/>
    </source>
</evidence>
<feature type="binding site" evidence="11">
    <location>
        <position position="208"/>
    </location>
    <ligand>
        <name>Zn(2+)</name>
        <dbReference type="ChEBI" id="CHEBI:29105"/>
        <note>catalytic</note>
    </ligand>
</feature>
<keyword evidence="2 11" id="KW-1003">Cell membrane</keyword>
<evidence type="ECO:0000313" key="13">
    <source>
        <dbReference type="EMBL" id="EEZ92634.1"/>
    </source>
</evidence>
<feature type="transmembrane region" description="Helical" evidence="11">
    <location>
        <begin position="183"/>
        <end position="203"/>
    </location>
</feature>
<dbReference type="EC" id="3.4.24.-" evidence="11"/>
<feature type="transmembrane region" description="Helical" evidence="11">
    <location>
        <begin position="145"/>
        <end position="171"/>
    </location>
</feature>
<dbReference type="PANTHER" id="PTHR43221">
    <property type="entry name" value="PROTEASE HTPX"/>
    <property type="match status" value="1"/>
</dbReference>
<evidence type="ECO:0000256" key="1">
    <source>
        <dbReference type="ARBA" id="ARBA00009779"/>
    </source>
</evidence>
<evidence type="ECO:0000256" key="7">
    <source>
        <dbReference type="ARBA" id="ARBA00022833"/>
    </source>
</evidence>
<dbReference type="GO" id="GO:0004222">
    <property type="term" value="F:metalloendopeptidase activity"/>
    <property type="evidence" value="ECO:0007669"/>
    <property type="project" value="UniProtKB-UniRule"/>
</dbReference>
<dbReference type="GO" id="GO:0006508">
    <property type="term" value="P:proteolysis"/>
    <property type="evidence" value="ECO:0007669"/>
    <property type="project" value="UniProtKB-KW"/>
</dbReference>
<dbReference type="InterPro" id="IPR022919">
    <property type="entry name" value="Pept_M48_protease_HtpX"/>
</dbReference>
<keyword evidence="3 11" id="KW-0645">Protease</keyword>
<dbReference type="InterPro" id="IPR050083">
    <property type="entry name" value="HtpX_protease"/>
</dbReference>
<keyword evidence="6 11" id="KW-0378">Hydrolase</keyword>
<organism evidence="13 14">
    <name type="scientific">Candidatus Parvarchaeum acidiphilum ARMAN-4</name>
    <dbReference type="NCBI Taxonomy" id="662760"/>
    <lineage>
        <taxon>Archaea</taxon>
        <taxon>Candidatus Parvarchaeota</taxon>
        <taxon>Candidatus Parvarchaeum</taxon>
    </lineage>
</organism>
<accession>D2EG85</accession>
<evidence type="ECO:0000256" key="5">
    <source>
        <dbReference type="ARBA" id="ARBA00022723"/>
    </source>
</evidence>
<proteinExistence type="inferred from homology"/>
<evidence type="ECO:0000256" key="3">
    <source>
        <dbReference type="ARBA" id="ARBA00022670"/>
    </source>
</evidence>
<dbReference type="GO" id="GO:0005886">
    <property type="term" value="C:plasma membrane"/>
    <property type="evidence" value="ECO:0007669"/>
    <property type="project" value="UniProtKB-SubCell"/>
</dbReference>
<dbReference type="Pfam" id="PF01435">
    <property type="entry name" value="Peptidase_M48"/>
    <property type="match status" value="1"/>
</dbReference>
<feature type="domain" description="Peptidase M48" evidence="12">
    <location>
        <begin position="70"/>
        <end position="290"/>
    </location>
</feature>
<keyword evidence="4 11" id="KW-0812">Transmembrane</keyword>
<dbReference type="PANTHER" id="PTHR43221:SF2">
    <property type="entry name" value="PROTEASE HTPX HOMOLOG"/>
    <property type="match status" value="1"/>
</dbReference>
<dbReference type="EMBL" id="GG730067">
    <property type="protein sequence ID" value="EEZ92634.1"/>
    <property type="molecule type" value="Genomic_DNA"/>
</dbReference>
<evidence type="ECO:0000256" key="10">
    <source>
        <dbReference type="ARBA" id="ARBA00023136"/>
    </source>
</evidence>
<comment type="subcellular location">
    <subcellularLocation>
        <location evidence="11">Cell membrane</location>
        <topology evidence="11">Multi-pass membrane protein</topology>
    </subcellularLocation>
</comment>
<evidence type="ECO:0000256" key="6">
    <source>
        <dbReference type="ARBA" id="ARBA00022801"/>
    </source>
</evidence>
<comment type="cofactor">
    <cofactor evidence="11">
        <name>Zn(2+)</name>
        <dbReference type="ChEBI" id="CHEBI:29105"/>
    </cofactor>
    <text evidence="11">Binds 1 zinc ion per subunit.</text>
</comment>
<dbReference type="InterPro" id="IPR001915">
    <property type="entry name" value="Peptidase_M48"/>
</dbReference>
<feature type="transmembrane region" description="Helical" evidence="11">
    <location>
        <begin position="31"/>
        <end position="51"/>
    </location>
</feature>
<feature type="active site" evidence="11">
    <location>
        <position position="136"/>
    </location>
</feature>
<evidence type="ECO:0000256" key="11">
    <source>
        <dbReference type="HAMAP-Rule" id="MF_00188"/>
    </source>
</evidence>
<keyword evidence="5 11" id="KW-0479">Metal-binding</keyword>
<dbReference type="Proteomes" id="UP000009375">
    <property type="component" value="Unassembled WGS sequence"/>
</dbReference>
<dbReference type="GO" id="GO:0008270">
    <property type="term" value="F:zinc ion binding"/>
    <property type="evidence" value="ECO:0007669"/>
    <property type="project" value="UniProtKB-UniRule"/>
</dbReference>
<evidence type="ECO:0000256" key="2">
    <source>
        <dbReference type="ARBA" id="ARBA00022475"/>
    </source>
</evidence>
<evidence type="ECO:0000256" key="8">
    <source>
        <dbReference type="ARBA" id="ARBA00022989"/>
    </source>
</evidence>
<feature type="binding site" evidence="11">
    <location>
        <position position="139"/>
    </location>
    <ligand>
        <name>Zn(2+)</name>
        <dbReference type="ChEBI" id="CHEBI:29105"/>
        <note>catalytic</note>
    </ligand>
</feature>
<protein>
    <recommendedName>
        <fullName evidence="11">Protease HtpX homolog</fullName>
        <ecNumber evidence="11">3.4.24.-</ecNumber>
    </recommendedName>
</protein>
<dbReference type="AlphaFoldDB" id="D2EG85"/>
<comment type="similarity">
    <text evidence="1 11">Belongs to the peptidase M48B family.</text>
</comment>
<evidence type="ECO:0000259" key="12">
    <source>
        <dbReference type="Pfam" id="PF01435"/>
    </source>
</evidence>
<keyword evidence="8 11" id="KW-1133">Transmembrane helix</keyword>
<evidence type="ECO:0000313" key="14">
    <source>
        <dbReference type="Proteomes" id="UP000009375"/>
    </source>
</evidence>
<keyword evidence="7 11" id="KW-0862">Zinc</keyword>
<dbReference type="Gene3D" id="3.30.2010.10">
    <property type="entry name" value="Metalloproteases ('zincins'), catalytic domain"/>
    <property type="match status" value="1"/>
</dbReference>
<keyword evidence="10 11" id="KW-0472">Membrane</keyword>
<feature type="binding site" evidence="11">
    <location>
        <position position="135"/>
    </location>
    <ligand>
        <name>Zn(2+)</name>
        <dbReference type="ChEBI" id="CHEBI:29105"/>
        <note>catalytic</note>
    </ligand>
</feature>
<gene>
    <name evidence="11" type="primary">htpX</name>
    <name evidence="13" type="ORF">BJBARM4_0778</name>
</gene>
<keyword evidence="9 11" id="KW-0482">Metalloprotease</keyword>
<name>D2EG85_PARA4</name>
<evidence type="ECO:0000256" key="4">
    <source>
        <dbReference type="ARBA" id="ARBA00022692"/>
    </source>
</evidence>
<reference evidence="13 14" key="1">
    <citation type="journal article" date="2010" name="Proc. Natl. Acad. Sci. U.S.A.">
        <title>Enigmatic, ultrasmall, uncultivated Archaea.</title>
        <authorList>
            <person name="Baker B.J."/>
            <person name="Comolli L.R."/>
            <person name="Dick G.J."/>
            <person name="Hauser L.J."/>
            <person name="Hyatt D."/>
            <person name="Dill B.D."/>
            <person name="Land M.L."/>
            <person name="Verberkmoes N.C."/>
            <person name="Hettich R.L."/>
            <person name="Banfield J.F."/>
        </authorList>
    </citation>
    <scope>NUCLEOTIDE SEQUENCE [LARGE SCALE GENOMIC DNA]</scope>
</reference>
<dbReference type="HAMAP" id="MF_00188">
    <property type="entry name" value="Pept_M48_protease_HtpX"/>
    <property type="match status" value="1"/>
</dbReference>
<sequence length="297" mass="32673">MGIAKISILFSTLSLILIGFGALVGYFLGGILLWMSIFFFIALGMNIFSYVKSDSIAIKMTRSKIIEKSDNPRFYDIVEKVSRQAGIPIPRVGIMPTDVPNAFATGKDENHAVVVATSGILQMLNDDELEAVIGHEISHITHKDILISSIAATIATLISYIGNVIIFSEFFGGIGERNSNSGIILLIAAILIPVGAMFVQLGISRDREAYADEGSVRLLKKPDELISSLKKISNVKIARRKPILNRNTRKNPQPGAYSSLFIVNNFSTHTLTNLFSTHPSLEKRIENINRVRSELNI</sequence>